<dbReference type="EMBL" id="JAEMNV010000002">
    <property type="protein sequence ID" value="MBJ8338828.1"/>
    <property type="molecule type" value="Genomic_DNA"/>
</dbReference>
<dbReference type="RefSeq" id="WP_199703471.1">
    <property type="nucleotide sequence ID" value="NZ_JAEMNV010000002.1"/>
</dbReference>
<evidence type="ECO:0000256" key="1">
    <source>
        <dbReference type="ARBA" id="ARBA00022679"/>
    </source>
</evidence>
<reference evidence="3" key="1">
    <citation type="submission" date="2020-12" db="EMBL/GenBank/DDBJ databases">
        <title>Antrihabitans popcorni sp. nov. and Antrihabitans auranticaus sp. nov., isolated from a larva cave.</title>
        <authorList>
            <person name="Lee S.D."/>
            <person name="Kim I.S."/>
        </authorList>
    </citation>
    <scope>NUCLEOTIDE SEQUENCE</scope>
    <source>
        <strain evidence="3">YC3-6</strain>
    </source>
</reference>
<protein>
    <submittedName>
        <fullName evidence="3">Methyltransferase domain-containing protein</fullName>
    </submittedName>
</protein>
<dbReference type="InterPro" id="IPR029063">
    <property type="entry name" value="SAM-dependent_MTases_sf"/>
</dbReference>
<evidence type="ECO:0000259" key="2">
    <source>
        <dbReference type="Pfam" id="PF13649"/>
    </source>
</evidence>
<dbReference type="Gene3D" id="3.40.50.150">
    <property type="entry name" value="Vaccinia Virus protein VP39"/>
    <property type="match status" value="1"/>
</dbReference>
<dbReference type="SUPFAM" id="SSF53335">
    <property type="entry name" value="S-adenosyl-L-methionine-dependent methyltransferases"/>
    <property type="match status" value="1"/>
</dbReference>
<dbReference type="InterPro" id="IPR041698">
    <property type="entry name" value="Methyltransf_25"/>
</dbReference>
<dbReference type="CDD" id="cd02440">
    <property type="entry name" value="AdoMet_MTases"/>
    <property type="match status" value="1"/>
</dbReference>
<organism evidence="3 4">
    <name type="scientific">Antrihabitans stalagmiti</name>
    <dbReference type="NCBI Taxonomy" id="2799499"/>
    <lineage>
        <taxon>Bacteria</taxon>
        <taxon>Bacillati</taxon>
        <taxon>Actinomycetota</taxon>
        <taxon>Actinomycetes</taxon>
        <taxon>Mycobacteriales</taxon>
        <taxon>Nocardiaceae</taxon>
        <taxon>Antrihabitans</taxon>
    </lineage>
</organism>
<dbReference type="GO" id="GO:0008168">
    <property type="term" value="F:methyltransferase activity"/>
    <property type="evidence" value="ECO:0007669"/>
    <property type="project" value="UniProtKB-KW"/>
</dbReference>
<name>A0A934NP71_9NOCA</name>
<dbReference type="PANTHER" id="PTHR43861">
    <property type="entry name" value="TRANS-ACONITATE 2-METHYLTRANSFERASE-RELATED"/>
    <property type="match status" value="1"/>
</dbReference>
<dbReference type="PANTHER" id="PTHR43861:SF3">
    <property type="entry name" value="PUTATIVE (AFU_ORTHOLOGUE AFUA_2G14390)-RELATED"/>
    <property type="match status" value="1"/>
</dbReference>
<keyword evidence="4" id="KW-1185">Reference proteome</keyword>
<dbReference type="Pfam" id="PF13649">
    <property type="entry name" value="Methyltransf_25"/>
    <property type="match status" value="1"/>
</dbReference>
<sequence>MTHDHAHTEDFSQHFTAEFWDARYATGSIWSGNPNPVLVEKVESLTPGTALEVGSGEGADAIWLATRGWNVTAIDVSTVALARAAEHAAARGAAIASRITWQQADVANWDPAPHRYDLISAQFMHLPRPMLATLHRRLAAAVEPGGTLLIVNHHPADLETTMQRPNIADMFTTAEEMAHVLDPGQWSIETSAPKRQAVDPEGNTITISDTVLQAVRKVDA</sequence>
<evidence type="ECO:0000313" key="3">
    <source>
        <dbReference type="EMBL" id="MBJ8338828.1"/>
    </source>
</evidence>
<accession>A0A934NP71</accession>
<gene>
    <name evidence="3" type="ORF">JGU71_08010</name>
</gene>
<dbReference type="Proteomes" id="UP000655868">
    <property type="component" value="Unassembled WGS sequence"/>
</dbReference>
<keyword evidence="1" id="KW-0808">Transferase</keyword>
<feature type="domain" description="Methyltransferase" evidence="2">
    <location>
        <begin position="51"/>
        <end position="146"/>
    </location>
</feature>
<keyword evidence="3" id="KW-0489">Methyltransferase</keyword>
<dbReference type="AlphaFoldDB" id="A0A934NP71"/>
<dbReference type="GO" id="GO:0032259">
    <property type="term" value="P:methylation"/>
    <property type="evidence" value="ECO:0007669"/>
    <property type="project" value="UniProtKB-KW"/>
</dbReference>
<evidence type="ECO:0000313" key="4">
    <source>
        <dbReference type="Proteomes" id="UP000655868"/>
    </source>
</evidence>
<proteinExistence type="predicted"/>
<comment type="caution">
    <text evidence="3">The sequence shown here is derived from an EMBL/GenBank/DDBJ whole genome shotgun (WGS) entry which is preliminary data.</text>
</comment>